<protein>
    <recommendedName>
        <fullName evidence="5">Bacteriocin-type signal sequence</fullName>
    </recommendedName>
</protein>
<reference evidence="2 4" key="2">
    <citation type="submission" date="2023-06" db="EMBL/GenBank/DDBJ databases">
        <title>Acute promotion of culturable opportunistic pathogens and persistent increase of antibiotic resistance following antibiotic exposure in mouse gut microbiota.</title>
        <authorList>
            <person name="Li L."/>
            <person name="Wang B."/>
            <person name="Sun Y."/>
            <person name="Wang M."/>
            <person name="Xu H."/>
        </authorList>
    </citation>
    <scope>NUCLEOTIDE SEQUENCE [LARGE SCALE GENOMIC DNA]</scope>
    <source>
        <strain evidence="2 4">CRI2_2</strain>
    </source>
</reference>
<evidence type="ECO:0000313" key="3">
    <source>
        <dbReference type="Proteomes" id="UP000571857"/>
    </source>
</evidence>
<dbReference type="RefSeq" id="WP_167757146.1">
    <property type="nucleotide sequence ID" value="NZ_CAKOCH010000007.1"/>
</dbReference>
<dbReference type="Proteomes" id="UP001241571">
    <property type="component" value="Unassembled WGS sequence"/>
</dbReference>
<dbReference type="AlphaFoldDB" id="A0ABD4ZRM9"/>
<sequence>MKDMKKMEEIFQLMDKKDLMSTTGGAKRKIPGWVKLVDAIGGAFNDVTRNMGY</sequence>
<name>A0ABD4ZRM9_ENTGA</name>
<accession>A0ABD4ZRM9</accession>
<organism evidence="2 4">
    <name type="scientific">Enterococcus gallinarum</name>
    <dbReference type="NCBI Taxonomy" id="1353"/>
    <lineage>
        <taxon>Bacteria</taxon>
        <taxon>Bacillati</taxon>
        <taxon>Bacillota</taxon>
        <taxon>Bacilli</taxon>
        <taxon>Lactobacillales</taxon>
        <taxon>Enterococcaceae</taxon>
        <taxon>Enterococcus</taxon>
    </lineage>
</organism>
<dbReference type="EMBL" id="JABXJK010000029">
    <property type="protein sequence ID" value="MBA0972124.1"/>
    <property type="molecule type" value="Genomic_DNA"/>
</dbReference>
<reference evidence="1 3" key="1">
    <citation type="submission" date="2020-06" db="EMBL/GenBank/DDBJ databases">
        <title>Crossreactivity between MHC class I-restricted antigens from cancer cells and an enterococcal bacteriophage.</title>
        <authorList>
            <person name="Fluckiger A."/>
            <person name="Daillere R."/>
            <person name="Sassi M."/>
            <person name="Cattoir V."/>
            <person name="Kroemer G."/>
            <person name="Zitvogel L."/>
        </authorList>
    </citation>
    <scope>NUCLEOTIDE SEQUENCE [LARGE SCALE GENOMIC DNA]</scope>
    <source>
        <strain evidence="1 3">EG4</strain>
    </source>
</reference>
<gene>
    <name evidence="1" type="ORF">HWH42_05930</name>
    <name evidence="2" type="ORF">QRX88_06125</name>
</gene>
<evidence type="ECO:0008006" key="5">
    <source>
        <dbReference type="Google" id="ProtNLM"/>
    </source>
</evidence>
<evidence type="ECO:0000313" key="1">
    <source>
        <dbReference type="EMBL" id="MBA0972124.1"/>
    </source>
</evidence>
<dbReference type="Proteomes" id="UP000571857">
    <property type="component" value="Unassembled WGS sequence"/>
</dbReference>
<proteinExistence type="predicted"/>
<comment type="caution">
    <text evidence="2">The sequence shown here is derived from an EMBL/GenBank/DDBJ whole genome shotgun (WGS) entry which is preliminary data.</text>
</comment>
<evidence type="ECO:0000313" key="2">
    <source>
        <dbReference type="EMBL" id="MDL4935296.1"/>
    </source>
</evidence>
<evidence type="ECO:0000313" key="4">
    <source>
        <dbReference type="Proteomes" id="UP001241571"/>
    </source>
</evidence>
<dbReference type="EMBL" id="JASUBT010000003">
    <property type="protein sequence ID" value="MDL4935296.1"/>
    <property type="molecule type" value="Genomic_DNA"/>
</dbReference>